<dbReference type="EMBL" id="LAYY01000005">
    <property type="protein sequence ID" value="KKK38868.1"/>
    <property type="molecule type" value="Genomic_DNA"/>
</dbReference>
<gene>
    <name evidence="2" type="ORF">WQ57_05825</name>
</gene>
<dbReference type="PATRIC" id="fig|1408103.3.peg.1307"/>
<dbReference type="Proteomes" id="UP000034166">
    <property type="component" value="Unassembled WGS sequence"/>
</dbReference>
<comment type="caution">
    <text evidence="2">The sequence shown here is derived from an EMBL/GenBank/DDBJ whole genome shotgun (WGS) entry which is preliminary data.</text>
</comment>
<proteinExistence type="predicted"/>
<evidence type="ECO:0000313" key="2">
    <source>
        <dbReference type="EMBL" id="KKK38868.1"/>
    </source>
</evidence>
<protein>
    <submittedName>
        <fullName evidence="2">Uncharacterized protein</fullName>
    </submittedName>
</protein>
<reference evidence="2 3" key="1">
    <citation type="submission" date="2015-04" db="EMBL/GenBank/DDBJ databases">
        <title>Taxonomic description and genome sequence of Bacillus campisalis sp. nov., a novel member of the genus Bacillus isolated from solar saltern.</title>
        <authorList>
            <person name="Mathan Kumar R."/>
            <person name="Kaur G."/>
            <person name="Kumar A."/>
            <person name="Singh N.K."/>
            <person name="Kaur N."/>
            <person name="Kumar N."/>
            <person name="Mayilraj S."/>
        </authorList>
    </citation>
    <scope>NUCLEOTIDE SEQUENCE [LARGE SCALE GENOMIC DNA]</scope>
    <source>
        <strain evidence="2 3">SA2-6</strain>
    </source>
</reference>
<name>A0A0M2SXI1_9BACI</name>
<dbReference type="RefSeq" id="WP_046522802.1">
    <property type="nucleotide sequence ID" value="NZ_LAYY01000005.1"/>
</dbReference>
<evidence type="ECO:0000313" key="3">
    <source>
        <dbReference type="Proteomes" id="UP000034166"/>
    </source>
</evidence>
<dbReference type="AlphaFoldDB" id="A0A0M2SXI1"/>
<organism evidence="2 3">
    <name type="scientific">Mesobacillus campisalis</name>
    <dbReference type="NCBI Taxonomy" id="1408103"/>
    <lineage>
        <taxon>Bacteria</taxon>
        <taxon>Bacillati</taxon>
        <taxon>Bacillota</taxon>
        <taxon>Bacilli</taxon>
        <taxon>Bacillales</taxon>
        <taxon>Bacillaceae</taxon>
        <taxon>Mesobacillus</taxon>
    </lineage>
</organism>
<feature type="coiled-coil region" evidence="1">
    <location>
        <begin position="22"/>
        <end position="49"/>
    </location>
</feature>
<dbReference type="OrthoDB" id="2888612at2"/>
<keyword evidence="3" id="KW-1185">Reference proteome</keyword>
<evidence type="ECO:0000256" key="1">
    <source>
        <dbReference type="SAM" id="Coils"/>
    </source>
</evidence>
<keyword evidence="1" id="KW-0175">Coiled coil</keyword>
<sequence>MSRCPNENEGLEKLLVSLIKMVGKTNEKVDSLTRRIHQLEMAAIEQQEQRQFTFLAGQAQPEELKSM</sequence>
<accession>A0A0M2SXI1</accession>